<name>A0A452CPN3_BALAC</name>
<gene>
    <name evidence="3" type="primary">LOC114239193</name>
</gene>
<proteinExistence type="predicted"/>
<evidence type="ECO:0000313" key="3">
    <source>
        <dbReference type="RefSeq" id="XP_028024981.2"/>
    </source>
</evidence>
<dbReference type="Proteomes" id="UP001652580">
    <property type="component" value="Chromosome 6"/>
</dbReference>
<dbReference type="InParanoid" id="A0A452CPN3"/>
<reference evidence="3" key="1">
    <citation type="submission" date="2025-08" db="UniProtKB">
        <authorList>
            <consortium name="RefSeq"/>
        </authorList>
    </citation>
    <scope>IDENTIFICATION</scope>
</reference>
<organism evidence="2 3">
    <name type="scientific">Balaenoptera acutorostrata</name>
    <name type="common">Common minke whale</name>
    <name type="synonym">Balaena rostrata</name>
    <dbReference type="NCBI Taxonomy" id="9767"/>
    <lineage>
        <taxon>Eukaryota</taxon>
        <taxon>Metazoa</taxon>
        <taxon>Chordata</taxon>
        <taxon>Craniata</taxon>
        <taxon>Vertebrata</taxon>
        <taxon>Euteleostomi</taxon>
        <taxon>Mammalia</taxon>
        <taxon>Eutheria</taxon>
        <taxon>Laurasiatheria</taxon>
        <taxon>Artiodactyla</taxon>
        <taxon>Whippomorpha</taxon>
        <taxon>Cetacea</taxon>
        <taxon>Mysticeti</taxon>
        <taxon>Balaenopteridae</taxon>
        <taxon>Balaenoptera</taxon>
    </lineage>
</organism>
<protein>
    <submittedName>
        <fullName evidence="3">Basic salivary proline-rich protein 3-like</fullName>
    </submittedName>
</protein>
<dbReference type="AlphaFoldDB" id="A0A452CPN3"/>
<feature type="compositionally biased region" description="Basic and acidic residues" evidence="1">
    <location>
        <begin position="63"/>
        <end position="73"/>
    </location>
</feature>
<dbReference type="GeneID" id="114239193"/>
<feature type="region of interest" description="Disordered" evidence="1">
    <location>
        <begin position="1"/>
        <end position="197"/>
    </location>
</feature>
<evidence type="ECO:0000256" key="1">
    <source>
        <dbReference type="SAM" id="MobiDB-lite"/>
    </source>
</evidence>
<sequence>MAVYVGASTSGQKVKKDGQIPKKEKKEQLTTVHAQDGPERTREKGARRHPCTRETETGASEGPEERLHADDLPSPRPAAPHGAPPSARLLRGKRAQVHGQPPTASRVSLRRNAGESDGGGEGLAAPAHRPRRTGLPPAQAASRPAGSSAPRQSRDGDAVGPQRVTGQPDSGPPKRALLALEPGLLTPAPRQAGESRLRPAHCGVQLLAPPGKDQKAWPEHLHAAYLSDTQAERAAGRADRPRSKAQGTIWPGNLACRSA</sequence>
<feature type="compositionally biased region" description="Basic and acidic residues" evidence="1">
    <location>
        <begin position="14"/>
        <end position="28"/>
    </location>
</feature>
<dbReference type="RefSeq" id="XP_028024981.2">
    <property type="nucleotide sequence ID" value="XM_028169180.2"/>
</dbReference>
<keyword evidence="2" id="KW-1185">Reference proteome</keyword>
<accession>A0A452CPN3</accession>
<evidence type="ECO:0000313" key="2">
    <source>
        <dbReference type="Proteomes" id="UP001652580"/>
    </source>
</evidence>
<feature type="compositionally biased region" description="Low complexity" evidence="1">
    <location>
        <begin position="136"/>
        <end position="151"/>
    </location>
</feature>